<accession>A0AC60NTQ0</accession>
<dbReference type="Proteomes" id="UP000805193">
    <property type="component" value="Unassembled WGS sequence"/>
</dbReference>
<organism evidence="1 2">
    <name type="scientific">Ixodes persulcatus</name>
    <name type="common">Taiga tick</name>
    <dbReference type="NCBI Taxonomy" id="34615"/>
    <lineage>
        <taxon>Eukaryota</taxon>
        <taxon>Metazoa</taxon>
        <taxon>Ecdysozoa</taxon>
        <taxon>Arthropoda</taxon>
        <taxon>Chelicerata</taxon>
        <taxon>Arachnida</taxon>
        <taxon>Acari</taxon>
        <taxon>Parasitiformes</taxon>
        <taxon>Ixodida</taxon>
        <taxon>Ixodoidea</taxon>
        <taxon>Ixodidae</taxon>
        <taxon>Ixodinae</taxon>
        <taxon>Ixodes</taxon>
    </lineage>
</organism>
<keyword evidence="2" id="KW-1185">Reference proteome</keyword>
<comment type="caution">
    <text evidence="1">The sequence shown here is derived from an EMBL/GenBank/DDBJ whole genome shotgun (WGS) entry which is preliminary data.</text>
</comment>
<reference evidence="1 2" key="1">
    <citation type="journal article" date="2020" name="Cell">
        <title>Large-Scale Comparative Analyses of Tick Genomes Elucidate Their Genetic Diversity and Vector Capacities.</title>
        <authorList>
            <consortium name="Tick Genome and Microbiome Consortium (TIGMIC)"/>
            <person name="Jia N."/>
            <person name="Wang J."/>
            <person name="Shi W."/>
            <person name="Du L."/>
            <person name="Sun Y."/>
            <person name="Zhan W."/>
            <person name="Jiang J.F."/>
            <person name="Wang Q."/>
            <person name="Zhang B."/>
            <person name="Ji P."/>
            <person name="Bell-Sakyi L."/>
            <person name="Cui X.M."/>
            <person name="Yuan T.T."/>
            <person name="Jiang B.G."/>
            <person name="Yang W.F."/>
            <person name="Lam T.T."/>
            <person name="Chang Q.C."/>
            <person name="Ding S.J."/>
            <person name="Wang X.J."/>
            <person name="Zhu J.G."/>
            <person name="Ruan X.D."/>
            <person name="Zhao L."/>
            <person name="Wei J.T."/>
            <person name="Ye R.Z."/>
            <person name="Que T.C."/>
            <person name="Du C.H."/>
            <person name="Zhou Y.H."/>
            <person name="Cheng J.X."/>
            <person name="Dai P.F."/>
            <person name="Guo W.B."/>
            <person name="Han X.H."/>
            <person name="Huang E.J."/>
            <person name="Li L.F."/>
            <person name="Wei W."/>
            <person name="Gao Y.C."/>
            <person name="Liu J.Z."/>
            <person name="Shao H.Z."/>
            <person name="Wang X."/>
            <person name="Wang C.C."/>
            <person name="Yang T.C."/>
            <person name="Huo Q.B."/>
            <person name="Li W."/>
            <person name="Chen H.Y."/>
            <person name="Chen S.E."/>
            <person name="Zhou L.G."/>
            <person name="Ni X.B."/>
            <person name="Tian J.H."/>
            <person name="Sheng Y."/>
            <person name="Liu T."/>
            <person name="Pan Y.S."/>
            <person name="Xia L.Y."/>
            <person name="Li J."/>
            <person name="Zhao F."/>
            <person name="Cao W.C."/>
        </authorList>
    </citation>
    <scope>NUCLEOTIDE SEQUENCE [LARGE SCALE GENOMIC DNA]</scope>
    <source>
        <strain evidence="1">Iper-2018</strain>
    </source>
</reference>
<proteinExistence type="predicted"/>
<gene>
    <name evidence="1" type="ORF">HPB47_012358</name>
</gene>
<name>A0AC60NTQ0_IXOPE</name>
<sequence>MRQEIQRVDRSVQGPNMGWISNESTDLIWVKRSNLGQESNESRDPIRAKRSNQSRSIELRDPRGVKRSNDSRGLLPFHSLDLSTRWNHRHVVLQAQNGSPSSRATWTIWERERCLEQSSCIRDISINHEMRPSGRPSALTKRHSGRVAPAQCGRPQRPLCPLAAGKQRSRAPRCLAGHRAHGQGAEGAGGEPSFAASRRPLETSGLGGRSLLVAPGPIPASERARRLERRRERKRHARTLIRASTKSQAPESITMVPRGNAVAYRRDPGAKDTYAVVDARPLPARGTADGASRPRNAGRRIASNAAPPREEEGRTGKCLTMGPSRAPASSSAISSNRHDATPRRSTSGRRNLSCRGRPTRSGGLNGKQHKKRSVASELVRPAPSQQFQAFYTQLRAPSRSACPRYCWSRTLASVYVRQKSAQTAEQQIDARLLRASHPRGTPVGAALAIRRYVDPDGTSKQNGTEGFICSQVDENRVPRGPPEQTNDPAFREKSPGRTPGVFLFNASRAKRYTPQPGARPLFPGGGPPDGPARHSGTAREAPADACWLGHPSTARSKVTTRVGLGVKLTALRIPAFHYTADIGGRSKSGKSLS</sequence>
<dbReference type="EMBL" id="JABSTQ010011516">
    <property type="protein sequence ID" value="KAG0410500.1"/>
    <property type="molecule type" value="Genomic_DNA"/>
</dbReference>
<evidence type="ECO:0000313" key="2">
    <source>
        <dbReference type="Proteomes" id="UP000805193"/>
    </source>
</evidence>
<evidence type="ECO:0000313" key="1">
    <source>
        <dbReference type="EMBL" id="KAG0410500.1"/>
    </source>
</evidence>
<protein>
    <submittedName>
        <fullName evidence="1">Uncharacterized protein</fullName>
    </submittedName>
</protein>